<dbReference type="EMBL" id="JAENJH010000010">
    <property type="protein sequence ID" value="MBK1788514.1"/>
    <property type="molecule type" value="Genomic_DNA"/>
</dbReference>
<protein>
    <submittedName>
        <fullName evidence="2">DUF3558 domain-containing protein</fullName>
    </submittedName>
</protein>
<evidence type="ECO:0000313" key="3">
    <source>
        <dbReference type="Proteomes" id="UP000635245"/>
    </source>
</evidence>
<gene>
    <name evidence="2" type="ORF">JHE00_29650</name>
</gene>
<evidence type="ECO:0000256" key="1">
    <source>
        <dbReference type="SAM" id="MobiDB-lite"/>
    </source>
</evidence>
<proteinExistence type="predicted"/>
<feature type="region of interest" description="Disordered" evidence="1">
    <location>
        <begin position="26"/>
        <end position="64"/>
    </location>
</feature>
<evidence type="ECO:0000313" key="2">
    <source>
        <dbReference type="EMBL" id="MBK1788514.1"/>
    </source>
</evidence>
<dbReference type="Pfam" id="PF12079">
    <property type="entry name" value="DUF3558"/>
    <property type="match status" value="1"/>
</dbReference>
<feature type="region of interest" description="Disordered" evidence="1">
    <location>
        <begin position="82"/>
        <end position="109"/>
    </location>
</feature>
<keyword evidence="3" id="KW-1185">Reference proteome</keyword>
<accession>A0A934V8A9</accession>
<dbReference type="InterPro" id="IPR024520">
    <property type="entry name" value="DUF3558"/>
</dbReference>
<reference evidence="2" key="1">
    <citation type="submission" date="2020-12" db="EMBL/GenBank/DDBJ databases">
        <title>Prauserella sp. ASG 168, a novel actinomycete isolated from cave rock.</title>
        <authorList>
            <person name="Suriyachadkun C."/>
        </authorList>
    </citation>
    <scope>NUCLEOTIDE SEQUENCE</scope>
    <source>
        <strain evidence="2">ASG 168</strain>
    </source>
</reference>
<organism evidence="2 3">
    <name type="scientific">Prauserella cavernicola</name>
    <dbReference type="NCBI Taxonomy" id="2800127"/>
    <lineage>
        <taxon>Bacteria</taxon>
        <taxon>Bacillati</taxon>
        <taxon>Actinomycetota</taxon>
        <taxon>Actinomycetes</taxon>
        <taxon>Pseudonocardiales</taxon>
        <taxon>Pseudonocardiaceae</taxon>
        <taxon>Prauserella</taxon>
    </lineage>
</organism>
<feature type="compositionally biased region" description="Basic and acidic residues" evidence="1">
    <location>
        <begin position="89"/>
        <end position="98"/>
    </location>
</feature>
<comment type="caution">
    <text evidence="2">The sequence shown here is derived from an EMBL/GenBank/DDBJ whole genome shotgun (WGS) entry which is preliminary data.</text>
</comment>
<sequence length="206" mass="20702">MGRVSTAMVGFSVLLVAGCSGGTGGEALPAPQSSGTSSTGASSDNSELPHSGAPAVANPLPEAVISGDPCEALTAQQVEEALGDGASQGERKDLDDVGPRCSWSDPTTGGGFSLTFSNQTRQGLSAYYANTQPQSAVFRDAGPIDGLPAVEYKTTEDDVACGFAVGLADEYAVGIVVTLSRANEGNDACEPAKRVAAMAVGNLKGE</sequence>
<dbReference type="RefSeq" id="WP_200324472.1">
    <property type="nucleotide sequence ID" value="NZ_JAENJH010000010.1"/>
</dbReference>
<dbReference type="PROSITE" id="PS51257">
    <property type="entry name" value="PROKAR_LIPOPROTEIN"/>
    <property type="match status" value="1"/>
</dbReference>
<dbReference type="AlphaFoldDB" id="A0A934V8A9"/>
<dbReference type="Proteomes" id="UP000635245">
    <property type="component" value="Unassembled WGS sequence"/>
</dbReference>
<feature type="compositionally biased region" description="Low complexity" evidence="1">
    <location>
        <begin position="33"/>
        <end position="43"/>
    </location>
</feature>
<name>A0A934V8A9_9PSEU</name>